<keyword evidence="1" id="KW-0472">Membrane</keyword>
<feature type="transmembrane region" description="Helical" evidence="1">
    <location>
        <begin position="249"/>
        <end position="272"/>
    </location>
</feature>
<reference evidence="3" key="1">
    <citation type="journal article" date="2015" name="Nat. Genet.">
        <title>The genome and transcriptome of the zoonotic hookworm Ancylostoma ceylanicum identify infection-specific gene families.</title>
        <authorList>
            <person name="Schwarz E.M."/>
            <person name="Hu Y."/>
            <person name="Antoshechkin I."/>
            <person name="Miller M.M."/>
            <person name="Sternberg P.W."/>
            <person name="Aroian R.V."/>
        </authorList>
    </citation>
    <scope>NUCLEOTIDE SEQUENCE</scope>
    <source>
        <strain evidence="3">HY135</strain>
    </source>
</reference>
<dbReference type="AlphaFoldDB" id="A0A016STY1"/>
<dbReference type="PANTHER" id="PTHR46895:SF1">
    <property type="entry name" value="G-PROTEIN COUPLED RECEPTORS FAMILY 1 PROFILE DOMAIN-CONTAINING PROTEIN"/>
    <property type="match status" value="1"/>
</dbReference>
<proteinExistence type="predicted"/>
<accession>A0A016STY1</accession>
<evidence type="ECO:0000313" key="3">
    <source>
        <dbReference type="Proteomes" id="UP000024635"/>
    </source>
</evidence>
<feature type="transmembrane region" description="Helical" evidence="1">
    <location>
        <begin position="17"/>
        <end position="39"/>
    </location>
</feature>
<comment type="caution">
    <text evidence="2">The sequence shown here is derived from an EMBL/GenBank/DDBJ whole genome shotgun (WGS) entry which is preliminary data.</text>
</comment>
<feature type="transmembrane region" description="Helical" evidence="1">
    <location>
        <begin position="95"/>
        <end position="117"/>
    </location>
</feature>
<dbReference type="EMBL" id="JARK01001511">
    <property type="protein sequence ID" value="EYB94158.1"/>
    <property type="molecule type" value="Genomic_DNA"/>
</dbReference>
<sequence>MSSECERGPLTTSTLDYWIQHVVFPCQVTILAMVIYDIVRNVTSAKARIVAKPNLLLLALLNLLIFGSMLPQSLGSFSWFFENETFRRFYHHSKIPINALSNLMSAMEICITLAICLECYLRSKSSSLTKCFEPNARYAIFLVTVLAASMALTAYHFVLYELDTGYKCNGTKLVVRIKLNTDLLTMAAIKFFNLTQAVVVIVIPCICMILVNHKHAELIRSDVFPTSSFSECRELFSVENCLESRKKKILLYLPLLTGCFVVSHMLSFLPFLYDLIPSLYEWGFPYVITVMNSVLITGKIVTLAMSSRICQDLGRLGFNSY</sequence>
<dbReference type="OrthoDB" id="5853783at2759"/>
<feature type="transmembrane region" description="Helical" evidence="1">
    <location>
        <begin position="191"/>
        <end position="211"/>
    </location>
</feature>
<feature type="transmembrane region" description="Helical" evidence="1">
    <location>
        <begin position="55"/>
        <end position="75"/>
    </location>
</feature>
<dbReference type="Proteomes" id="UP000024635">
    <property type="component" value="Unassembled WGS sequence"/>
</dbReference>
<feature type="transmembrane region" description="Helical" evidence="1">
    <location>
        <begin position="284"/>
        <end position="305"/>
    </location>
</feature>
<name>A0A016STY1_9BILA</name>
<keyword evidence="1" id="KW-0812">Transmembrane</keyword>
<evidence type="ECO:0000256" key="1">
    <source>
        <dbReference type="SAM" id="Phobius"/>
    </source>
</evidence>
<feature type="transmembrane region" description="Helical" evidence="1">
    <location>
        <begin position="138"/>
        <end position="158"/>
    </location>
</feature>
<evidence type="ECO:0000313" key="2">
    <source>
        <dbReference type="EMBL" id="EYB94158.1"/>
    </source>
</evidence>
<gene>
    <name evidence="2" type="primary">Acey_s0175.g521</name>
    <name evidence="2" type="ORF">Y032_0175g521</name>
</gene>
<dbReference type="Gene3D" id="1.20.1070.10">
    <property type="entry name" value="Rhodopsin 7-helix transmembrane proteins"/>
    <property type="match status" value="1"/>
</dbReference>
<dbReference type="PANTHER" id="PTHR46895">
    <property type="entry name" value="PROTEIN CBG20548-RELATED"/>
    <property type="match status" value="1"/>
</dbReference>
<protein>
    <recommendedName>
        <fullName evidence="4">G-protein coupled receptors family 1 profile domain-containing protein</fullName>
    </recommendedName>
</protein>
<keyword evidence="3" id="KW-1185">Reference proteome</keyword>
<keyword evidence="1" id="KW-1133">Transmembrane helix</keyword>
<organism evidence="2 3">
    <name type="scientific">Ancylostoma ceylanicum</name>
    <dbReference type="NCBI Taxonomy" id="53326"/>
    <lineage>
        <taxon>Eukaryota</taxon>
        <taxon>Metazoa</taxon>
        <taxon>Ecdysozoa</taxon>
        <taxon>Nematoda</taxon>
        <taxon>Chromadorea</taxon>
        <taxon>Rhabditida</taxon>
        <taxon>Rhabditina</taxon>
        <taxon>Rhabditomorpha</taxon>
        <taxon>Strongyloidea</taxon>
        <taxon>Ancylostomatidae</taxon>
        <taxon>Ancylostomatinae</taxon>
        <taxon>Ancylostoma</taxon>
    </lineage>
</organism>
<evidence type="ECO:0008006" key="4">
    <source>
        <dbReference type="Google" id="ProtNLM"/>
    </source>
</evidence>